<dbReference type="InterPro" id="IPR051459">
    <property type="entry name" value="Cytochrome_c-type_DH"/>
</dbReference>
<evidence type="ECO:0000256" key="14">
    <source>
        <dbReference type="ARBA" id="ARBA00022982"/>
    </source>
</evidence>
<dbReference type="SUPFAM" id="SSF46626">
    <property type="entry name" value="Cytochrome c"/>
    <property type="match status" value="5"/>
</dbReference>
<evidence type="ECO:0000256" key="18">
    <source>
        <dbReference type="ARBA" id="ARBA00023065"/>
    </source>
</evidence>
<dbReference type="InterPro" id="IPR009056">
    <property type="entry name" value="Cyt_c-like_dom"/>
</dbReference>
<dbReference type="GO" id="GO:0020037">
    <property type="term" value="F:heme binding"/>
    <property type="evidence" value="ECO:0007669"/>
    <property type="project" value="InterPro"/>
</dbReference>
<keyword evidence="12" id="KW-0677">Repeat</keyword>
<evidence type="ECO:0000256" key="22">
    <source>
        <dbReference type="SAM" id="Phobius"/>
    </source>
</evidence>
<feature type="domain" description="Cytochrome c" evidence="23">
    <location>
        <begin position="212"/>
        <end position="293"/>
    </location>
</feature>
<dbReference type="Pfam" id="PF00034">
    <property type="entry name" value="Cytochrom_C"/>
    <property type="match status" value="1"/>
</dbReference>
<name>A0A2S7VXY8_PHOAN</name>
<comment type="caution">
    <text evidence="24">The sequence shown here is derived from an EMBL/GenBank/DDBJ whole genome shotgun (WGS) entry which is preliminary data.</text>
</comment>
<evidence type="ECO:0000256" key="16">
    <source>
        <dbReference type="ARBA" id="ARBA00023002"/>
    </source>
</evidence>
<evidence type="ECO:0000313" key="24">
    <source>
        <dbReference type="EMBL" id="PQJ66688.1"/>
    </source>
</evidence>
<evidence type="ECO:0000256" key="15">
    <source>
        <dbReference type="ARBA" id="ARBA00022989"/>
    </source>
</evidence>
<keyword evidence="13" id="KW-0375">Hydrogen ion transport</keyword>
<dbReference type="PRINTS" id="PR00605">
    <property type="entry name" value="CYTCHROMECIC"/>
</dbReference>
<feature type="domain" description="Cytochrome c" evidence="23">
    <location>
        <begin position="450"/>
        <end position="557"/>
    </location>
</feature>
<evidence type="ECO:0000256" key="9">
    <source>
        <dbReference type="ARBA" id="ARBA00022660"/>
    </source>
</evidence>
<dbReference type="Pfam" id="PF14715">
    <property type="entry name" value="FixP_N"/>
    <property type="match status" value="1"/>
</dbReference>
<keyword evidence="5" id="KW-0813">Transport</keyword>
<accession>A0A2S7VXY8</accession>
<feature type="domain" description="Cytochrome c" evidence="23">
    <location>
        <begin position="123"/>
        <end position="202"/>
    </location>
</feature>
<proteinExistence type="inferred from homology"/>
<dbReference type="PANTHER" id="PTHR35008:SF8">
    <property type="entry name" value="ALCOHOL DEHYDROGENASE CYTOCHROME C SUBUNIT"/>
    <property type="match status" value="1"/>
</dbReference>
<evidence type="ECO:0000259" key="23">
    <source>
        <dbReference type="PROSITE" id="PS51007"/>
    </source>
</evidence>
<keyword evidence="6" id="KW-1003">Cell membrane</keyword>
<evidence type="ECO:0000313" key="25">
    <source>
        <dbReference type="Proteomes" id="UP000238730"/>
    </source>
</evidence>
<dbReference type="Proteomes" id="UP000238730">
    <property type="component" value="Unassembled WGS sequence"/>
</dbReference>
<evidence type="ECO:0000256" key="21">
    <source>
        <dbReference type="PROSITE-ProRule" id="PRU00433"/>
    </source>
</evidence>
<keyword evidence="9" id="KW-0679">Respiratory chain</keyword>
<evidence type="ECO:0000256" key="8">
    <source>
        <dbReference type="ARBA" id="ARBA00022617"/>
    </source>
</evidence>
<keyword evidence="16" id="KW-0560">Oxidoreductase</keyword>
<organism evidence="24 25">
    <name type="scientific">Photobacterium angustum</name>
    <dbReference type="NCBI Taxonomy" id="661"/>
    <lineage>
        <taxon>Bacteria</taxon>
        <taxon>Pseudomonadati</taxon>
        <taxon>Pseudomonadota</taxon>
        <taxon>Gammaproteobacteria</taxon>
        <taxon>Vibrionales</taxon>
        <taxon>Vibrionaceae</taxon>
        <taxon>Photobacterium</taxon>
    </lineage>
</organism>
<feature type="transmembrane region" description="Helical" evidence="22">
    <location>
        <begin position="56"/>
        <end position="78"/>
    </location>
</feature>
<dbReference type="InterPro" id="IPR008168">
    <property type="entry name" value="Cyt_C_IC"/>
</dbReference>
<dbReference type="Gene3D" id="1.10.760.10">
    <property type="entry name" value="Cytochrome c-like domain"/>
    <property type="match status" value="4"/>
</dbReference>
<gene>
    <name evidence="24" type="ORF">BTO08_04285</name>
</gene>
<feature type="domain" description="Cytochrome c" evidence="23">
    <location>
        <begin position="306"/>
        <end position="408"/>
    </location>
</feature>
<dbReference type="GO" id="GO:0005886">
    <property type="term" value="C:plasma membrane"/>
    <property type="evidence" value="ECO:0007669"/>
    <property type="project" value="UniProtKB-SubCell"/>
</dbReference>
<dbReference type="PROSITE" id="PS51007">
    <property type="entry name" value="CYTC"/>
    <property type="match status" value="5"/>
</dbReference>
<keyword evidence="8 21" id="KW-0349">Heme</keyword>
<keyword evidence="7" id="KW-0997">Cell inner membrane</keyword>
<evidence type="ECO:0000256" key="5">
    <source>
        <dbReference type="ARBA" id="ARBA00022448"/>
    </source>
</evidence>
<evidence type="ECO:0000256" key="7">
    <source>
        <dbReference type="ARBA" id="ARBA00022519"/>
    </source>
</evidence>
<evidence type="ECO:0000256" key="12">
    <source>
        <dbReference type="ARBA" id="ARBA00022737"/>
    </source>
</evidence>
<evidence type="ECO:0000256" key="10">
    <source>
        <dbReference type="ARBA" id="ARBA00022692"/>
    </source>
</evidence>
<dbReference type="GO" id="GO:0006119">
    <property type="term" value="P:oxidative phosphorylation"/>
    <property type="evidence" value="ECO:0007669"/>
    <property type="project" value="UniProtKB-UniPathway"/>
</dbReference>
<dbReference type="InterPro" id="IPR004678">
    <property type="entry name" value="Cyt_c_oxidase_cbb3_su3"/>
</dbReference>
<evidence type="ECO:0000256" key="13">
    <source>
        <dbReference type="ARBA" id="ARBA00022781"/>
    </source>
</evidence>
<keyword evidence="17 21" id="KW-0408">Iron</keyword>
<dbReference type="OrthoDB" id="9811281at2"/>
<feature type="transmembrane region" description="Helical" evidence="22">
    <location>
        <begin position="6"/>
        <end position="28"/>
    </location>
</feature>
<evidence type="ECO:0000256" key="19">
    <source>
        <dbReference type="ARBA" id="ARBA00023136"/>
    </source>
</evidence>
<evidence type="ECO:0000256" key="3">
    <source>
        <dbReference type="ARBA" id="ARBA00004673"/>
    </source>
</evidence>
<evidence type="ECO:0000256" key="17">
    <source>
        <dbReference type="ARBA" id="ARBA00023004"/>
    </source>
</evidence>
<evidence type="ECO:0000256" key="1">
    <source>
        <dbReference type="ARBA" id="ARBA00001926"/>
    </source>
</evidence>
<dbReference type="EMBL" id="MSCJ01000001">
    <property type="protein sequence ID" value="PQJ66688.1"/>
    <property type="molecule type" value="Genomic_DNA"/>
</dbReference>
<comment type="cofactor">
    <cofactor evidence="1">
        <name>heme c</name>
        <dbReference type="ChEBI" id="CHEBI:61717"/>
    </cofactor>
</comment>
<evidence type="ECO:0000256" key="4">
    <source>
        <dbReference type="ARBA" id="ARBA00006113"/>
    </source>
</evidence>
<keyword evidence="10 22" id="KW-0812">Transmembrane</keyword>
<dbReference type="InterPro" id="IPR032858">
    <property type="entry name" value="CcoP_N"/>
</dbReference>
<dbReference type="AlphaFoldDB" id="A0A2S7VXY8"/>
<comment type="similarity">
    <text evidence="4">Belongs to the CcoP / FixP family.</text>
</comment>
<evidence type="ECO:0000256" key="2">
    <source>
        <dbReference type="ARBA" id="ARBA00004533"/>
    </source>
</evidence>
<dbReference type="Gene3D" id="6.10.280.130">
    <property type="match status" value="1"/>
</dbReference>
<dbReference type="Pfam" id="PF13442">
    <property type="entry name" value="Cytochrome_CBB3"/>
    <property type="match status" value="3"/>
</dbReference>
<dbReference type="GO" id="GO:0005506">
    <property type="term" value="F:iron ion binding"/>
    <property type="evidence" value="ECO:0007669"/>
    <property type="project" value="InterPro"/>
</dbReference>
<comment type="subcellular location">
    <subcellularLocation>
        <location evidence="2">Cell inner membrane</location>
    </subcellularLocation>
</comment>
<keyword evidence="15 22" id="KW-1133">Transmembrane helix</keyword>
<keyword evidence="18" id="KW-0406">Ion transport</keyword>
<dbReference type="RefSeq" id="WP_105060023.1">
    <property type="nucleotide sequence ID" value="NZ_MSCJ01000001.1"/>
</dbReference>
<evidence type="ECO:0000256" key="6">
    <source>
        <dbReference type="ARBA" id="ARBA00022475"/>
    </source>
</evidence>
<dbReference type="GO" id="GO:0016491">
    <property type="term" value="F:oxidoreductase activity"/>
    <property type="evidence" value="ECO:0007669"/>
    <property type="project" value="UniProtKB-KW"/>
</dbReference>
<keyword evidence="11 21" id="KW-0479">Metal-binding</keyword>
<dbReference type="GO" id="GO:1902600">
    <property type="term" value="P:proton transmembrane transport"/>
    <property type="evidence" value="ECO:0007669"/>
    <property type="project" value="UniProtKB-KW"/>
</dbReference>
<reference evidence="24 25" key="1">
    <citation type="submission" date="2016-12" db="EMBL/GenBank/DDBJ databases">
        <title>Diversity of luminous bacteria.</title>
        <authorList>
            <person name="Yoshizawa S."/>
            <person name="Kogure K."/>
        </authorList>
    </citation>
    <scope>NUCLEOTIDE SEQUENCE [LARGE SCALE GENOMIC DNA]</scope>
    <source>
        <strain evidence="24 25">LC1-200</strain>
    </source>
</reference>
<dbReference type="PANTHER" id="PTHR35008">
    <property type="entry name" value="BLL4482 PROTEIN-RELATED"/>
    <property type="match status" value="1"/>
</dbReference>
<protein>
    <recommendedName>
        <fullName evidence="20">Cytochrome c oxidase subunit III</fullName>
    </recommendedName>
</protein>
<dbReference type="InterPro" id="IPR038414">
    <property type="entry name" value="CcoP_N_sf"/>
</dbReference>
<evidence type="ECO:0000256" key="20">
    <source>
        <dbReference type="ARBA" id="ARBA00029635"/>
    </source>
</evidence>
<feature type="domain" description="Cytochrome c" evidence="23">
    <location>
        <begin position="595"/>
        <end position="688"/>
    </location>
</feature>
<evidence type="ECO:0000256" key="11">
    <source>
        <dbReference type="ARBA" id="ARBA00022723"/>
    </source>
</evidence>
<dbReference type="InterPro" id="IPR036909">
    <property type="entry name" value="Cyt_c-like_dom_sf"/>
</dbReference>
<keyword evidence="19 22" id="KW-0472">Membrane</keyword>
<keyword evidence="14" id="KW-0249">Electron transport</keyword>
<dbReference type="UniPathway" id="UPA00705"/>
<sequence>MSTFWSGWVIILTLIFLAIMIVVVAYYWKKNSAANANRTVDSFDGIDENDAAVPNLLLLSYLLAFIIAAVFLVLYPGMGNWQGLMKWQSSSEAASTSTTSLAKQISQVPNGDTSFQALSTSPEIVVAGRALFQTHCAACHLNQAQGQLHFPNLSDTVWLYGGSDEAIHHSIVKGRNGVMAGWKDILTEEEIENVSYYVASLEKNRIISEPAVKLELGKTVFDANCTACHGSNAKGNTAIGAPNLTDNIWLHDGSVEGIIATVKYGLNNLMPAFEEQLSDSEIQALGAYIRHQGNRQNEKLAALDPDMVSKGQYLAYAGDCIACHTGEGGEPFGGGLGFLTPFGTLYSTNISAHPTYGIGDYTYDEFYDALHKGKGKHGYLYPAMPYSSYQYVTDEDTQALWAYMQSLNFVNTRNEENKMMFPSNIRLGLLGWNIAFLNTDPLQYPADATEQWKRGKYLTMGLGHCSECHTPRNVAQALIEKELFQGNLIDGWKAPNITATELYQDRWDVKTLTDFLKTGHSDKGTAFGGMAEVVQNSTRFLTEQDVAAISEYLITGDKYNELDRSVPQLNPPGFGDLVPANVDIQTVELKPLSSNDPENEAKLYGLYVQTCGACHGKDGKGRKGIAPTLLNNGIIMHSDPYDTIAVTIRGLSPNFMEQDSNFMPMSSFNSVISDANLAKLISFVRNKLGDRTVAVTPQEVAEVRKDLIKGGYAGNIHAMTTPEQNQPNSITE</sequence>
<comment type="pathway">
    <text evidence="3">Energy metabolism; oxidative phosphorylation.</text>
</comment>
<dbReference type="NCBIfam" id="TIGR00782">
    <property type="entry name" value="ccoP"/>
    <property type="match status" value="1"/>
</dbReference>
<dbReference type="GO" id="GO:0009055">
    <property type="term" value="F:electron transfer activity"/>
    <property type="evidence" value="ECO:0007669"/>
    <property type="project" value="InterPro"/>
</dbReference>